<evidence type="ECO:0000256" key="1">
    <source>
        <dbReference type="SAM" id="Phobius"/>
    </source>
</evidence>
<keyword evidence="1" id="KW-1133">Transmembrane helix</keyword>
<dbReference type="OrthoDB" id="783402at2"/>
<dbReference type="FunFam" id="2.60.120.1440:FF:000001">
    <property type="entry name" value="Putative anti-sigma factor"/>
    <property type="match status" value="1"/>
</dbReference>
<keyword evidence="5" id="KW-1185">Reference proteome</keyword>
<comment type="caution">
    <text evidence="4">The sequence shown here is derived from an EMBL/GenBank/DDBJ whole genome shotgun (WGS) entry which is preliminary data.</text>
</comment>
<gene>
    <name evidence="4" type="ORF">D1614_00890</name>
</gene>
<evidence type="ECO:0000259" key="3">
    <source>
        <dbReference type="Pfam" id="PF16344"/>
    </source>
</evidence>
<dbReference type="RefSeq" id="WP_119435994.1">
    <property type="nucleotide sequence ID" value="NZ_QWGR01000001.1"/>
</dbReference>
<dbReference type="Pfam" id="PF04773">
    <property type="entry name" value="FecR"/>
    <property type="match status" value="1"/>
</dbReference>
<dbReference type="InterPro" id="IPR012373">
    <property type="entry name" value="Ferrdict_sens_TM"/>
</dbReference>
<dbReference type="PANTHER" id="PTHR30273">
    <property type="entry name" value="PERIPLASMIC SIGNAL SENSOR AND SIGMA FACTOR ACTIVATOR FECR-RELATED"/>
    <property type="match status" value="1"/>
</dbReference>
<dbReference type="Gene3D" id="2.60.120.1440">
    <property type="match status" value="1"/>
</dbReference>
<feature type="transmembrane region" description="Helical" evidence="1">
    <location>
        <begin position="89"/>
        <end position="111"/>
    </location>
</feature>
<evidence type="ECO:0000259" key="2">
    <source>
        <dbReference type="Pfam" id="PF04773"/>
    </source>
</evidence>
<dbReference type="PIRSF" id="PIRSF018266">
    <property type="entry name" value="FecR"/>
    <property type="match status" value="1"/>
</dbReference>
<organism evidence="4 5">
    <name type="scientific">Maribellus luteus</name>
    <dbReference type="NCBI Taxonomy" id="2305463"/>
    <lineage>
        <taxon>Bacteria</taxon>
        <taxon>Pseudomonadati</taxon>
        <taxon>Bacteroidota</taxon>
        <taxon>Bacteroidia</taxon>
        <taxon>Marinilabiliales</taxon>
        <taxon>Prolixibacteraceae</taxon>
        <taxon>Maribellus</taxon>
    </lineage>
</organism>
<dbReference type="Proteomes" id="UP000265926">
    <property type="component" value="Unassembled WGS sequence"/>
</dbReference>
<dbReference type="Gene3D" id="3.55.50.30">
    <property type="match status" value="1"/>
</dbReference>
<keyword evidence="1" id="KW-0812">Transmembrane</keyword>
<proteinExistence type="predicted"/>
<dbReference type="InterPro" id="IPR006860">
    <property type="entry name" value="FecR"/>
</dbReference>
<dbReference type="InterPro" id="IPR032508">
    <property type="entry name" value="FecR_C"/>
</dbReference>
<feature type="domain" description="Protein FecR C-terminal" evidence="3">
    <location>
        <begin position="302"/>
        <end position="370"/>
    </location>
</feature>
<protein>
    <submittedName>
        <fullName evidence="4">FecR family protein</fullName>
    </submittedName>
</protein>
<dbReference type="AlphaFoldDB" id="A0A399T6B2"/>
<reference evidence="4 5" key="1">
    <citation type="submission" date="2018-08" db="EMBL/GenBank/DDBJ databases">
        <title>Pallidiluteibacterium maritimus gen. nov., sp. nov., isolated from coastal sediment.</title>
        <authorList>
            <person name="Zhou L.Y."/>
        </authorList>
    </citation>
    <scope>NUCLEOTIDE SEQUENCE [LARGE SCALE GENOMIC DNA]</scope>
    <source>
        <strain evidence="4 5">XSD2</strain>
    </source>
</reference>
<dbReference type="GO" id="GO:0016989">
    <property type="term" value="F:sigma factor antagonist activity"/>
    <property type="evidence" value="ECO:0007669"/>
    <property type="project" value="TreeGrafter"/>
</dbReference>
<dbReference type="PANTHER" id="PTHR30273:SF2">
    <property type="entry name" value="PROTEIN FECR"/>
    <property type="match status" value="1"/>
</dbReference>
<name>A0A399T6B2_9BACT</name>
<accession>A0A399T6B2</accession>
<dbReference type="EMBL" id="QWGR01000001">
    <property type="protein sequence ID" value="RIJ50524.1"/>
    <property type="molecule type" value="Genomic_DNA"/>
</dbReference>
<sequence>MERKKTIVELLEKLLSNQAVSNEKEKLAALLNNESDKELVEAWLKDNWENIDYSQLNISSKAMLEKIHENINLKSLPSGRKSSSKLRQFTITTLKYAAACIVACVIQWYVITRSGKTPEVQPLVQVEQYHEISVPKGSKSYIVLADSTKIWLNAGATLKYPTNFQENQREVFLTGEAFFDVSKNEQKPFFVNTNGMNIKVLGTQFNVKAYGDENSIETTLIEGAIEILGLKSDQEDESNLVLKPGQKLVLLKDKSMHEVFEATEKNLDEKAGSQAVPGIKIKEAQVITLQDTEPEVSWKEDKLIFNKESFRDVKVKLERWYGVNIIVKDSEILDYRFTGTFDEETFDQAMYALQQAARFDYSIKKKTVIIKRN</sequence>
<evidence type="ECO:0000313" key="5">
    <source>
        <dbReference type="Proteomes" id="UP000265926"/>
    </source>
</evidence>
<keyword evidence="1" id="KW-0472">Membrane</keyword>
<dbReference type="Pfam" id="PF16344">
    <property type="entry name" value="FecR_C"/>
    <property type="match status" value="1"/>
</dbReference>
<feature type="domain" description="FecR protein" evidence="2">
    <location>
        <begin position="131"/>
        <end position="226"/>
    </location>
</feature>
<evidence type="ECO:0000313" key="4">
    <source>
        <dbReference type="EMBL" id="RIJ50524.1"/>
    </source>
</evidence>